<dbReference type="EMBL" id="JAVRJZ010000011">
    <property type="protein sequence ID" value="KAK2716578.1"/>
    <property type="molecule type" value="Genomic_DNA"/>
</dbReference>
<keyword evidence="2" id="KW-1185">Reference proteome</keyword>
<dbReference type="Proteomes" id="UP001187531">
    <property type="component" value="Unassembled WGS sequence"/>
</dbReference>
<comment type="caution">
    <text evidence="1">The sequence shown here is derived from an EMBL/GenBank/DDBJ whole genome shotgun (WGS) entry which is preliminary data.</text>
</comment>
<reference evidence="1" key="1">
    <citation type="submission" date="2023-07" db="EMBL/GenBank/DDBJ databases">
        <title>Chromosome-level genome assembly of Artemia franciscana.</title>
        <authorList>
            <person name="Jo E."/>
        </authorList>
    </citation>
    <scope>NUCLEOTIDE SEQUENCE</scope>
    <source>
        <tissue evidence="1">Whole body</tissue>
    </source>
</reference>
<protein>
    <submittedName>
        <fullName evidence="1">Uncharacterized protein</fullName>
    </submittedName>
</protein>
<organism evidence="1 2">
    <name type="scientific">Artemia franciscana</name>
    <name type="common">Brine shrimp</name>
    <name type="synonym">Artemia sanfranciscana</name>
    <dbReference type="NCBI Taxonomy" id="6661"/>
    <lineage>
        <taxon>Eukaryota</taxon>
        <taxon>Metazoa</taxon>
        <taxon>Ecdysozoa</taxon>
        <taxon>Arthropoda</taxon>
        <taxon>Crustacea</taxon>
        <taxon>Branchiopoda</taxon>
        <taxon>Anostraca</taxon>
        <taxon>Artemiidae</taxon>
        <taxon>Artemia</taxon>
    </lineage>
</organism>
<name>A0AA88L2I7_ARTSF</name>
<dbReference type="GO" id="GO:0005737">
    <property type="term" value="C:cytoplasm"/>
    <property type="evidence" value="ECO:0007669"/>
    <property type="project" value="InterPro"/>
</dbReference>
<feature type="non-terminal residue" evidence="1">
    <location>
        <position position="1"/>
    </location>
</feature>
<dbReference type="PANTHER" id="PTHR11963:SF48">
    <property type="entry name" value="DIPEPTIDASE B, ISOFORM A"/>
    <property type="match status" value="1"/>
</dbReference>
<evidence type="ECO:0000313" key="1">
    <source>
        <dbReference type="EMBL" id="KAK2716578.1"/>
    </source>
</evidence>
<dbReference type="GO" id="GO:0070006">
    <property type="term" value="F:metalloaminopeptidase activity"/>
    <property type="evidence" value="ECO:0007669"/>
    <property type="project" value="InterPro"/>
</dbReference>
<dbReference type="InterPro" id="IPR011356">
    <property type="entry name" value="Leucine_aapep/pepB"/>
</dbReference>
<dbReference type="GO" id="GO:0006508">
    <property type="term" value="P:proteolysis"/>
    <property type="evidence" value="ECO:0007669"/>
    <property type="project" value="TreeGrafter"/>
</dbReference>
<dbReference type="GO" id="GO:0030145">
    <property type="term" value="F:manganese ion binding"/>
    <property type="evidence" value="ECO:0007669"/>
    <property type="project" value="InterPro"/>
</dbReference>
<dbReference type="PANTHER" id="PTHR11963">
    <property type="entry name" value="LEUCINE AMINOPEPTIDASE-RELATED"/>
    <property type="match status" value="1"/>
</dbReference>
<gene>
    <name evidence="1" type="ORF">QYM36_006907</name>
</gene>
<dbReference type="Gene3D" id="3.40.630.10">
    <property type="entry name" value="Zn peptidases"/>
    <property type="match status" value="1"/>
</dbReference>
<dbReference type="AlphaFoldDB" id="A0AA88L2I7"/>
<proteinExistence type="predicted"/>
<sequence length="260" mass="28424">MIQLAKVNDMALGNIEFKKPGLSPLTQKMLTKVAWCSNVNDSTHDGVILLSESIESLKNQEAFQQIAQALEKHAQIDESARNDVSILAAPVAGGRVVFSPIGPTNRDYDDVRRFTDAALKGVKRALSSGMKKPLLVQAYECPRFPHRDLAAFVGALHGLYVPIEVREALPEKKVKAEVIGFHSTNKDAQCYADLAGKLEAGRCVARDIGGSDPERMAAPNVAEYVKETFKNTCVQLEVISDLKVIEKEYPLFAAVNRCAA</sequence>
<accession>A0AA88L2I7</accession>
<evidence type="ECO:0000313" key="2">
    <source>
        <dbReference type="Proteomes" id="UP001187531"/>
    </source>
</evidence>